<evidence type="ECO:0000313" key="2">
    <source>
        <dbReference type="EMBL" id="AZA24236.1"/>
    </source>
</evidence>
<sequence>MVKSKQVRFYFHQVVNNGQTIDLSEVFDEVAKTYKANLNERYTFEIAGDKYKLERLKRPNYSEPYYHLVIEELRDFNFPSKTKLFGESQELGLAEDEFLGEKMSALYDYENAIFMLQVNRNSISTNKFESFLSALLEKLDYSSCDIRLPIIIQADAESIAKSFTGYKHVAIKMEEKSSPSDNFDLISAIKNAISSSKDSNLFDVEISLTAKKDTGSTGEYLPDSIVNEIMSINRDGVKKLHVRGRNLDKKIETVDLISNKLMEVIHFQYDENRTLNPDSVFSEMSVRYTEVKSKVLRNK</sequence>
<protein>
    <submittedName>
        <fullName evidence="1">Uncharacterized protein</fullName>
    </submittedName>
</protein>
<dbReference type="InterPro" id="IPR046618">
    <property type="entry name" value="DUF6731"/>
</dbReference>
<gene>
    <name evidence="2" type="ORF">DF198_09770</name>
    <name evidence="1" type="ORF">DQL92_10225</name>
</gene>
<evidence type="ECO:0000313" key="1">
    <source>
        <dbReference type="EMBL" id="AZA18955.1"/>
    </source>
</evidence>
<reference evidence="1" key="1">
    <citation type="submission" date="2018-07" db="EMBL/GenBank/DDBJ databases">
        <authorList>
            <person name="Somerville V."/>
        </authorList>
    </citation>
    <scope>NUCLEOTIDE SEQUENCE</scope>
    <source>
        <strain evidence="2">NWC_1_1</strain>
        <strain evidence="1">NWC_2_1</strain>
    </source>
</reference>
<dbReference type="EMBL" id="CP029252">
    <property type="protein sequence ID" value="AZA24236.1"/>
    <property type="molecule type" value="Genomic_DNA"/>
</dbReference>
<accession>A0A3G6JLG9</accession>
<organism evidence="1">
    <name type="scientific">Streptococcus thermophilus</name>
    <dbReference type="NCBI Taxonomy" id="1308"/>
    <lineage>
        <taxon>Bacteria</taxon>
        <taxon>Bacillati</taxon>
        <taxon>Bacillota</taxon>
        <taxon>Bacilli</taxon>
        <taxon>Lactobacillales</taxon>
        <taxon>Streptococcaceae</taxon>
        <taxon>Streptococcus</taxon>
    </lineage>
</organism>
<proteinExistence type="predicted"/>
<dbReference type="EMBL" id="CP031021">
    <property type="protein sequence ID" value="AZA18955.1"/>
    <property type="molecule type" value="Genomic_DNA"/>
</dbReference>
<dbReference type="Pfam" id="PF20505">
    <property type="entry name" value="DUF6731"/>
    <property type="match status" value="1"/>
</dbReference>
<name>A0A3G6JLG9_STRTR</name>
<dbReference type="AlphaFoldDB" id="A0A3G6JLG9"/>